<dbReference type="AlphaFoldDB" id="A0A3P6TMH5"/>
<reference evidence="5 6" key="1">
    <citation type="submission" date="2018-08" db="EMBL/GenBank/DDBJ databases">
        <authorList>
            <person name="Laetsch R D."/>
            <person name="Stevens L."/>
            <person name="Kumar S."/>
            <person name="Blaxter L. M."/>
        </authorList>
    </citation>
    <scope>NUCLEOTIDE SEQUENCE [LARGE SCALE GENOMIC DNA]</scope>
</reference>
<dbReference type="OMA" id="CTVIGSM"/>
<dbReference type="EC" id="2.7.11.1" evidence="1"/>
<evidence type="ECO:0000259" key="4">
    <source>
        <dbReference type="PROSITE" id="PS50011"/>
    </source>
</evidence>
<dbReference type="InterPro" id="IPR051931">
    <property type="entry name" value="PAK3-like"/>
</dbReference>
<dbReference type="EMBL" id="UYRX01001357">
    <property type="protein sequence ID" value="VDK89316.1"/>
    <property type="molecule type" value="Genomic_DNA"/>
</dbReference>
<protein>
    <recommendedName>
        <fullName evidence="1">non-specific serine/threonine protein kinase</fullName>
        <ecNumber evidence="1">2.7.11.1</ecNumber>
    </recommendedName>
</protein>
<dbReference type="PANTHER" id="PTHR45832">
    <property type="entry name" value="SERINE/THREONINE-PROTEIN KINASE SAMKA-RELATED-RELATED"/>
    <property type="match status" value="1"/>
</dbReference>
<accession>A0A3P6TMH5</accession>
<dbReference type="InterPro" id="IPR000719">
    <property type="entry name" value="Prot_kinase_dom"/>
</dbReference>
<evidence type="ECO:0000256" key="1">
    <source>
        <dbReference type="ARBA" id="ARBA00012513"/>
    </source>
</evidence>
<dbReference type="GO" id="GO:0005524">
    <property type="term" value="F:ATP binding"/>
    <property type="evidence" value="ECO:0007669"/>
    <property type="project" value="UniProtKB-KW"/>
</dbReference>
<keyword evidence="6" id="KW-1185">Reference proteome</keyword>
<dbReference type="GO" id="GO:0004674">
    <property type="term" value="F:protein serine/threonine kinase activity"/>
    <property type="evidence" value="ECO:0007669"/>
    <property type="project" value="UniProtKB-EC"/>
</dbReference>
<evidence type="ECO:0000256" key="2">
    <source>
        <dbReference type="ARBA" id="ARBA00022741"/>
    </source>
</evidence>
<dbReference type="Pfam" id="PF00069">
    <property type="entry name" value="Pkinase"/>
    <property type="match status" value="1"/>
</dbReference>
<gene>
    <name evidence="5" type="ORF">NLS_LOCUS9087</name>
</gene>
<keyword evidence="2" id="KW-0547">Nucleotide-binding</keyword>
<evidence type="ECO:0000313" key="5">
    <source>
        <dbReference type="EMBL" id="VDK89316.1"/>
    </source>
</evidence>
<evidence type="ECO:0000256" key="3">
    <source>
        <dbReference type="ARBA" id="ARBA00022840"/>
    </source>
</evidence>
<feature type="domain" description="Protein kinase" evidence="4">
    <location>
        <begin position="1"/>
        <end position="91"/>
    </location>
</feature>
<sequence length="120" mass="13555">MSPEVISRLPYGTEADIWSLGIMVIEMVQGEPPLFNVQPLQAMKMIRDNAPPKINEAVNVSPELDSFISQMLIRDVKQRATASSLLKHDFLKKACDPSVICSMMNAQREFFYAIVDHVFL</sequence>
<dbReference type="PANTHER" id="PTHR45832:SF9">
    <property type="entry name" value="NON-SPECIFIC SERINE_THREONINE PROTEIN KINASE"/>
    <property type="match status" value="1"/>
</dbReference>
<dbReference type="OrthoDB" id="1022360at2759"/>
<dbReference type="Gene3D" id="1.10.510.10">
    <property type="entry name" value="Transferase(Phosphotransferase) domain 1"/>
    <property type="match status" value="1"/>
</dbReference>
<keyword evidence="3" id="KW-0067">ATP-binding</keyword>
<dbReference type="SUPFAM" id="SSF56112">
    <property type="entry name" value="Protein kinase-like (PK-like)"/>
    <property type="match status" value="1"/>
</dbReference>
<dbReference type="Proteomes" id="UP000277928">
    <property type="component" value="Unassembled WGS sequence"/>
</dbReference>
<name>A0A3P6TMH5_LITSI</name>
<evidence type="ECO:0000313" key="6">
    <source>
        <dbReference type="Proteomes" id="UP000277928"/>
    </source>
</evidence>
<dbReference type="InterPro" id="IPR011009">
    <property type="entry name" value="Kinase-like_dom_sf"/>
</dbReference>
<dbReference type="PROSITE" id="PS50011">
    <property type="entry name" value="PROTEIN_KINASE_DOM"/>
    <property type="match status" value="1"/>
</dbReference>
<organism evidence="5 6">
    <name type="scientific">Litomosoides sigmodontis</name>
    <name type="common">Filarial nematode worm</name>
    <dbReference type="NCBI Taxonomy" id="42156"/>
    <lineage>
        <taxon>Eukaryota</taxon>
        <taxon>Metazoa</taxon>
        <taxon>Ecdysozoa</taxon>
        <taxon>Nematoda</taxon>
        <taxon>Chromadorea</taxon>
        <taxon>Rhabditida</taxon>
        <taxon>Spirurina</taxon>
        <taxon>Spiruromorpha</taxon>
        <taxon>Filarioidea</taxon>
        <taxon>Onchocercidae</taxon>
        <taxon>Litomosoides</taxon>
    </lineage>
</organism>
<dbReference type="STRING" id="42156.A0A3P6TMH5"/>
<proteinExistence type="predicted"/>